<dbReference type="Proteomes" id="UP000202786">
    <property type="component" value="Segment"/>
</dbReference>
<evidence type="ECO:0000313" key="3">
    <source>
        <dbReference type="Proteomes" id="UP000202786"/>
    </source>
</evidence>
<evidence type="ECO:0000313" key="2">
    <source>
        <dbReference type="EMBL" id="AGM11440.1"/>
    </source>
</evidence>
<dbReference type="EMBL" id="KC292026">
    <property type="protein sequence ID" value="AGM11440.1"/>
    <property type="molecule type" value="Genomic_DNA"/>
</dbReference>
<dbReference type="OrthoDB" id="22461at10239"/>
<organism evidence="2 3">
    <name type="scientific">Halogranum tailed virus 1</name>
    <dbReference type="NCBI Taxonomy" id="1273749"/>
    <lineage>
        <taxon>Viruses</taxon>
        <taxon>Duplodnaviria</taxon>
        <taxon>Heunggongvirae</taxon>
        <taxon>Uroviricota</taxon>
        <taxon>Caudoviricetes</taxon>
        <taxon>Thumleimavirales</taxon>
        <taxon>Halomagnusviridae</taxon>
        <taxon>Hagravirus</taxon>
        <taxon>Hagravirus capitaneum</taxon>
        <taxon>Hagravirus HGTV1</taxon>
    </lineage>
</organism>
<dbReference type="CDD" id="cd00077">
    <property type="entry name" value="HDc"/>
    <property type="match status" value="1"/>
</dbReference>
<accession>R4T966</accession>
<dbReference type="InterPro" id="IPR003607">
    <property type="entry name" value="HD/PDEase_dom"/>
</dbReference>
<dbReference type="RefSeq" id="YP_008059318.1">
    <property type="nucleotide sequence ID" value="NC_021328.1"/>
</dbReference>
<dbReference type="KEGG" id="vg:16194088"/>
<evidence type="ECO:0000259" key="1">
    <source>
        <dbReference type="Pfam" id="PF01966"/>
    </source>
</evidence>
<feature type="domain" description="HD" evidence="1">
    <location>
        <begin position="75"/>
        <end position="180"/>
    </location>
</feature>
<dbReference type="Gene3D" id="1.10.3210.10">
    <property type="entry name" value="Hypothetical protein af1432"/>
    <property type="match status" value="1"/>
</dbReference>
<dbReference type="GeneID" id="16194088"/>
<gene>
    <name evidence="2" type="primary">143</name>
    <name evidence="2" type="ORF">HGTV1_143</name>
</gene>
<dbReference type="Pfam" id="PF01966">
    <property type="entry name" value="HD"/>
    <property type="match status" value="1"/>
</dbReference>
<proteinExistence type="predicted"/>
<sequence>MEKVERINRVKNNLSEEELYRLLPEVGTILDPELQEVTEQTFLKGCPDHFWNRPSSSTGKYHAKDETGQFGNWLHTKRVFITYLVLSRSYLEQGLITEFDREAGKSAALIHDMLKYGWPSERNEHTVQNHDVIGSDVARVLGGAPRQVYGAIHAHNGAWAEGKNPETDWEQILHMSDYVASKPILGHPAVWNPAEELVEKFPDLRTISDDELEQLL</sequence>
<protein>
    <recommendedName>
        <fullName evidence="1">HD domain-containing protein</fullName>
    </recommendedName>
</protein>
<dbReference type="SUPFAM" id="SSF109604">
    <property type="entry name" value="HD-domain/PDEase-like"/>
    <property type="match status" value="1"/>
</dbReference>
<reference evidence="2 3" key="1">
    <citation type="submission" date="2012-12" db="EMBL/GenBank/DDBJ databases">
        <authorList>
            <person name="Sencilo A."/>
            <person name="Jacobs-Sera D."/>
            <person name="Russell D.A."/>
            <person name="Ko C."/>
            <person name="Atanasova N."/>
            <person name="Osterlund E."/>
            <person name="Oksanen H.M."/>
            <person name="Bamford D.H."/>
            <person name="Hatfull G.F."/>
            <person name="Roine E."/>
            <person name="Hendrix R.W."/>
        </authorList>
    </citation>
    <scope>NUCLEOTIDE SEQUENCE [LARGE SCALE GENOMIC DNA]</scope>
</reference>
<dbReference type="InterPro" id="IPR006674">
    <property type="entry name" value="HD_domain"/>
</dbReference>
<keyword evidence="3" id="KW-1185">Reference proteome</keyword>
<name>R4T966_9CAUD</name>